<protein>
    <submittedName>
        <fullName evidence="1 3">Uncharacterized protein</fullName>
    </submittedName>
</protein>
<reference evidence="3" key="1">
    <citation type="submission" date="2017-02" db="UniProtKB">
        <authorList>
            <consortium name="WormBaseParasite"/>
        </authorList>
    </citation>
    <scope>IDENTIFICATION</scope>
</reference>
<evidence type="ECO:0000313" key="3">
    <source>
        <dbReference type="WBParaSite" id="ASIM_0000507601-mRNA-1"/>
    </source>
</evidence>
<gene>
    <name evidence="1" type="ORF">ASIM_LOCUS4883</name>
</gene>
<organism evidence="3">
    <name type="scientific">Anisakis simplex</name>
    <name type="common">Herring worm</name>
    <dbReference type="NCBI Taxonomy" id="6269"/>
    <lineage>
        <taxon>Eukaryota</taxon>
        <taxon>Metazoa</taxon>
        <taxon>Ecdysozoa</taxon>
        <taxon>Nematoda</taxon>
        <taxon>Chromadorea</taxon>
        <taxon>Rhabditida</taxon>
        <taxon>Spirurina</taxon>
        <taxon>Ascaridomorpha</taxon>
        <taxon>Ascaridoidea</taxon>
        <taxon>Anisakidae</taxon>
        <taxon>Anisakis</taxon>
        <taxon>Anisakis simplex complex</taxon>
    </lineage>
</organism>
<dbReference type="EMBL" id="UYRR01009043">
    <property type="protein sequence ID" value="VDK24670.1"/>
    <property type="molecule type" value="Genomic_DNA"/>
</dbReference>
<dbReference type="Proteomes" id="UP000267096">
    <property type="component" value="Unassembled WGS sequence"/>
</dbReference>
<accession>A0A0M3JBU8</accession>
<proteinExistence type="predicted"/>
<dbReference type="WBParaSite" id="ASIM_0000507601-mRNA-1">
    <property type="protein sequence ID" value="ASIM_0000507601-mRNA-1"/>
    <property type="gene ID" value="ASIM_0000507601"/>
</dbReference>
<dbReference type="AlphaFoldDB" id="A0A0M3JBU8"/>
<keyword evidence="2" id="KW-1185">Reference proteome</keyword>
<sequence>MRHARFSTADVDSLGDDGEFLNKNNLFVSETTICLCKCKAILWVSKSLRIILPLELRTARMIDFQLTVTVLLTGRVLALATQIENKTQEGIDERAERRETVCTLSARHSPGIPIIQPARIVTLITLGFIA</sequence>
<reference evidence="1 2" key="2">
    <citation type="submission" date="2018-11" db="EMBL/GenBank/DDBJ databases">
        <authorList>
            <consortium name="Pathogen Informatics"/>
        </authorList>
    </citation>
    <scope>NUCLEOTIDE SEQUENCE [LARGE SCALE GENOMIC DNA]</scope>
</reference>
<evidence type="ECO:0000313" key="1">
    <source>
        <dbReference type="EMBL" id="VDK24670.1"/>
    </source>
</evidence>
<evidence type="ECO:0000313" key="2">
    <source>
        <dbReference type="Proteomes" id="UP000267096"/>
    </source>
</evidence>
<name>A0A0M3JBU8_ANISI</name>